<dbReference type="PANTHER" id="PTHR43792">
    <property type="entry name" value="GNAT FAMILY, PUTATIVE (AFU_ORTHOLOGUE AFUA_3G00765)-RELATED-RELATED"/>
    <property type="match status" value="1"/>
</dbReference>
<sequence length="170" mass="18970">MDYYIETERLILRHLKVSDAAFIVELLNSKGWLEYIGDRNVRTIEQAETYLLNGPIKSYAENGYGLSLVSLKEGNIPIGACGLLKRDYLDTADLGFAFLPEYIGKGYGYESASAVLSFAKHELNISPVLAFTVPNNVASIGLLEKLGFRFEKVFTMPGEEEELLLFSNSE</sequence>
<dbReference type="InterPro" id="IPR051531">
    <property type="entry name" value="N-acetyltransferase"/>
</dbReference>
<dbReference type="Gene3D" id="3.40.630.30">
    <property type="match status" value="1"/>
</dbReference>
<feature type="domain" description="N-acetyltransferase" evidence="1">
    <location>
        <begin position="10"/>
        <end position="170"/>
    </location>
</feature>
<dbReference type="InterPro" id="IPR000182">
    <property type="entry name" value="GNAT_dom"/>
</dbReference>
<proteinExistence type="predicted"/>
<evidence type="ECO:0000259" key="1">
    <source>
        <dbReference type="PROSITE" id="PS51186"/>
    </source>
</evidence>
<accession>A0A9D7SWP1</accession>
<name>A0A9D7SWP1_9BACT</name>
<reference evidence="2 3" key="1">
    <citation type="submission" date="2020-10" db="EMBL/GenBank/DDBJ databases">
        <title>Connecting structure to function with the recovery of over 1000 high-quality activated sludge metagenome-assembled genomes encoding full-length rRNA genes using long-read sequencing.</title>
        <authorList>
            <person name="Singleton C.M."/>
            <person name="Petriglieri F."/>
            <person name="Kristensen J.M."/>
            <person name="Kirkegaard R.H."/>
            <person name="Michaelsen T.Y."/>
            <person name="Andersen M.H."/>
            <person name="Karst S.M."/>
            <person name="Dueholm M.S."/>
            <person name="Nielsen P.H."/>
            <person name="Albertsen M."/>
        </authorList>
    </citation>
    <scope>NUCLEOTIDE SEQUENCE [LARGE SCALE GENOMIC DNA]</scope>
    <source>
        <strain evidence="2">Ribe_18-Q3-R11-54_MAXAC.273</strain>
    </source>
</reference>
<evidence type="ECO:0000313" key="2">
    <source>
        <dbReference type="EMBL" id="MBK9982264.1"/>
    </source>
</evidence>
<evidence type="ECO:0000313" key="3">
    <source>
        <dbReference type="Proteomes" id="UP000808337"/>
    </source>
</evidence>
<dbReference type="GO" id="GO:0016747">
    <property type="term" value="F:acyltransferase activity, transferring groups other than amino-acyl groups"/>
    <property type="evidence" value="ECO:0007669"/>
    <property type="project" value="InterPro"/>
</dbReference>
<gene>
    <name evidence="2" type="ORF">IPP15_07550</name>
</gene>
<dbReference type="AlphaFoldDB" id="A0A9D7SWP1"/>
<dbReference type="Proteomes" id="UP000808337">
    <property type="component" value="Unassembled WGS sequence"/>
</dbReference>
<protein>
    <submittedName>
        <fullName evidence="2">GNAT family N-acetyltransferase</fullName>
    </submittedName>
</protein>
<dbReference type="Pfam" id="PF13302">
    <property type="entry name" value="Acetyltransf_3"/>
    <property type="match status" value="1"/>
</dbReference>
<dbReference type="InterPro" id="IPR016181">
    <property type="entry name" value="Acyl_CoA_acyltransferase"/>
</dbReference>
<organism evidence="2 3">
    <name type="scientific">Candidatus Opimibacter skivensis</name>
    <dbReference type="NCBI Taxonomy" id="2982028"/>
    <lineage>
        <taxon>Bacteria</taxon>
        <taxon>Pseudomonadati</taxon>
        <taxon>Bacteroidota</taxon>
        <taxon>Saprospiria</taxon>
        <taxon>Saprospirales</taxon>
        <taxon>Saprospiraceae</taxon>
        <taxon>Candidatus Opimibacter</taxon>
    </lineage>
</organism>
<dbReference type="SUPFAM" id="SSF55729">
    <property type="entry name" value="Acyl-CoA N-acyltransferases (Nat)"/>
    <property type="match status" value="1"/>
</dbReference>
<dbReference type="PROSITE" id="PS51186">
    <property type="entry name" value="GNAT"/>
    <property type="match status" value="1"/>
</dbReference>
<comment type="caution">
    <text evidence="2">The sequence shown here is derived from an EMBL/GenBank/DDBJ whole genome shotgun (WGS) entry which is preliminary data.</text>
</comment>
<dbReference type="EMBL" id="JADKGY010000006">
    <property type="protein sequence ID" value="MBK9982264.1"/>
    <property type="molecule type" value="Genomic_DNA"/>
</dbReference>
<dbReference type="PANTHER" id="PTHR43792:SF1">
    <property type="entry name" value="N-ACETYLTRANSFERASE DOMAIN-CONTAINING PROTEIN"/>
    <property type="match status" value="1"/>
</dbReference>